<dbReference type="GO" id="GO:0006094">
    <property type="term" value="P:gluconeogenesis"/>
    <property type="evidence" value="ECO:0007669"/>
    <property type="project" value="InterPro"/>
</dbReference>
<dbReference type="NCBIfam" id="TIGR00330">
    <property type="entry name" value="glpX"/>
    <property type="match status" value="1"/>
</dbReference>
<comment type="catalytic activity">
    <reaction evidence="1">
        <text>beta-D-fructose 1,6-bisphosphate + H2O = beta-D-fructose 6-phosphate + phosphate</text>
        <dbReference type="Rhea" id="RHEA:11064"/>
        <dbReference type="ChEBI" id="CHEBI:15377"/>
        <dbReference type="ChEBI" id="CHEBI:32966"/>
        <dbReference type="ChEBI" id="CHEBI:43474"/>
        <dbReference type="ChEBI" id="CHEBI:57634"/>
        <dbReference type="EC" id="3.1.3.11"/>
    </reaction>
</comment>
<evidence type="ECO:0000256" key="9">
    <source>
        <dbReference type="SAM" id="MobiDB-lite"/>
    </source>
</evidence>
<dbReference type="GO" id="GO:0046872">
    <property type="term" value="F:metal ion binding"/>
    <property type="evidence" value="ECO:0007669"/>
    <property type="project" value="UniProtKB-KW"/>
</dbReference>
<dbReference type="GO" id="GO:0005829">
    <property type="term" value="C:cytosol"/>
    <property type="evidence" value="ECO:0007669"/>
    <property type="project" value="TreeGrafter"/>
</dbReference>
<reference evidence="10" key="2">
    <citation type="submission" date="2020-09" db="EMBL/GenBank/DDBJ databases">
        <authorList>
            <person name="Sun Q."/>
            <person name="Ohkuma M."/>
        </authorList>
    </citation>
    <scope>NUCLEOTIDE SEQUENCE</scope>
    <source>
        <strain evidence="10">JCM 3086</strain>
    </source>
</reference>
<evidence type="ECO:0000256" key="1">
    <source>
        <dbReference type="ARBA" id="ARBA00001273"/>
    </source>
</evidence>
<dbReference type="PIRSF" id="PIRSF004532">
    <property type="entry name" value="GlpX"/>
    <property type="match status" value="1"/>
</dbReference>
<keyword evidence="4" id="KW-0479">Metal-binding</keyword>
<organism evidence="10 11">
    <name type="scientific">Streptomyces brasiliensis</name>
    <dbReference type="NCBI Taxonomy" id="1954"/>
    <lineage>
        <taxon>Bacteria</taxon>
        <taxon>Bacillati</taxon>
        <taxon>Actinomycetota</taxon>
        <taxon>Actinomycetes</taxon>
        <taxon>Kitasatosporales</taxon>
        <taxon>Streptomycetaceae</taxon>
        <taxon>Streptomyces</taxon>
    </lineage>
</organism>
<dbReference type="GO" id="GO:0006071">
    <property type="term" value="P:glycerol metabolic process"/>
    <property type="evidence" value="ECO:0007669"/>
    <property type="project" value="InterPro"/>
</dbReference>
<dbReference type="PANTHER" id="PTHR30447">
    <property type="entry name" value="FRUCTOSE-1,6-BISPHOSPHATASE CLASS 2"/>
    <property type="match status" value="1"/>
</dbReference>
<comment type="caution">
    <text evidence="10">The sequence shown here is derived from an EMBL/GenBank/DDBJ whole genome shotgun (WGS) entry which is preliminary data.</text>
</comment>
<keyword evidence="5" id="KW-0378">Hydrolase</keyword>
<keyword evidence="6" id="KW-0464">Manganese</keyword>
<dbReference type="GO" id="GO:0030388">
    <property type="term" value="P:fructose 1,6-bisphosphate metabolic process"/>
    <property type="evidence" value="ECO:0007669"/>
    <property type="project" value="TreeGrafter"/>
</dbReference>
<evidence type="ECO:0000256" key="3">
    <source>
        <dbReference type="ARBA" id="ARBA00008989"/>
    </source>
</evidence>
<dbReference type="SUPFAM" id="SSF56655">
    <property type="entry name" value="Carbohydrate phosphatase"/>
    <property type="match status" value="1"/>
</dbReference>
<accession>A0A917P7D1</accession>
<proteinExistence type="inferred from homology"/>
<feature type="region of interest" description="Disordered" evidence="9">
    <location>
        <begin position="331"/>
        <end position="351"/>
    </location>
</feature>
<evidence type="ECO:0000256" key="5">
    <source>
        <dbReference type="ARBA" id="ARBA00022801"/>
    </source>
</evidence>
<dbReference type="PANTHER" id="PTHR30447:SF0">
    <property type="entry name" value="FRUCTOSE-1,6-BISPHOSPHATASE 1 CLASS 2-RELATED"/>
    <property type="match status" value="1"/>
</dbReference>
<evidence type="ECO:0000256" key="2">
    <source>
        <dbReference type="ARBA" id="ARBA00004742"/>
    </source>
</evidence>
<reference evidence="10" key="1">
    <citation type="journal article" date="2014" name="Int. J. Syst. Evol. Microbiol.">
        <title>Complete genome sequence of Corynebacterium casei LMG S-19264T (=DSM 44701T), isolated from a smear-ripened cheese.</title>
        <authorList>
            <consortium name="US DOE Joint Genome Institute (JGI-PGF)"/>
            <person name="Walter F."/>
            <person name="Albersmeier A."/>
            <person name="Kalinowski J."/>
            <person name="Ruckert C."/>
        </authorList>
    </citation>
    <scope>NUCLEOTIDE SEQUENCE</scope>
    <source>
        <strain evidence="10">JCM 3086</strain>
    </source>
</reference>
<evidence type="ECO:0000256" key="8">
    <source>
        <dbReference type="PIRNR" id="PIRNR004532"/>
    </source>
</evidence>
<dbReference type="Pfam" id="PF03320">
    <property type="entry name" value="FBPase_glpX"/>
    <property type="match status" value="1"/>
</dbReference>
<evidence type="ECO:0000313" key="10">
    <source>
        <dbReference type="EMBL" id="GGJ65314.1"/>
    </source>
</evidence>
<comment type="pathway">
    <text evidence="2">Carbohydrate biosynthesis; gluconeogenesis.</text>
</comment>
<dbReference type="AlphaFoldDB" id="A0A917P7D1"/>
<evidence type="ECO:0000256" key="6">
    <source>
        <dbReference type="ARBA" id="ARBA00023211"/>
    </source>
</evidence>
<comment type="similarity">
    <text evidence="3 8">Belongs to the FBPase class 2 family.</text>
</comment>
<gene>
    <name evidence="10" type="primary">glpX</name>
    <name evidence="10" type="ORF">GCM10010121_089890</name>
</gene>
<evidence type="ECO:0000313" key="11">
    <source>
        <dbReference type="Proteomes" id="UP000657574"/>
    </source>
</evidence>
<dbReference type="Gene3D" id="3.30.540.10">
    <property type="entry name" value="Fructose-1,6-Bisphosphatase, subunit A, domain 1"/>
    <property type="match status" value="1"/>
</dbReference>
<dbReference type="Gene3D" id="3.40.190.90">
    <property type="match status" value="1"/>
</dbReference>
<dbReference type="InterPro" id="IPR004464">
    <property type="entry name" value="FBPase_class-2/SBPase"/>
</dbReference>
<sequence length="351" mass="36718">MQEWGTPEVPGRPRAKERNAISSARTEGPDHTLALELVRVTEAAAIAADRWVGRGATNRGKAAALEAIHKRIMSVPMRGVVVIREGEKRDTPALFTGEGVGDGNGPACDIGISAGDSTHLMAREVPYALTAIAVAERGALYDPSPALSMEKLAVGPDCADVVDINRPVAENLHAVATAKGVPVSEVIVAVLNRRRHLKLVRDIRDAGARVHLIEGGDVAGAIAAACPHSPVDILVGTGGAAQGVIAAAALSCMGGSLQARLRPNDLEHGEKPGTGHDFDTVLHTGDLVRGQSVVFCATGVTGSELLHGVQHHAGRTTTQSMVMCSTPHTVRTVTSEHRHARRREHPGIDSG</sequence>
<keyword evidence="7 8" id="KW-0119">Carbohydrate metabolism</keyword>
<dbReference type="GO" id="GO:0042132">
    <property type="term" value="F:fructose 1,6-bisphosphate 1-phosphatase activity"/>
    <property type="evidence" value="ECO:0007669"/>
    <property type="project" value="UniProtKB-EC"/>
</dbReference>
<feature type="region of interest" description="Disordered" evidence="9">
    <location>
        <begin position="1"/>
        <end position="27"/>
    </location>
</feature>
<protein>
    <recommendedName>
        <fullName evidence="8">Fructose-1,6-bisphosphatase</fullName>
    </recommendedName>
</protein>
<keyword evidence="11" id="KW-1185">Reference proteome</keyword>
<evidence type="ECO:0000256" key="7">
    <source>
        <dbReference type="ARBA" id="ARBA00023277"/>
    </source>
</evidence>
<evidence type="ECO:0000256" key="4">
    <source>
        <dbReference type="ARBA" id="ARBA00022723"/>
    </source>
</evidence>
<name>A0A917P7D1_9ACTN</name>
<dbReference type="EMBL" id="BMQA01000085">
    <property type="protein sequence ID" value="GGJ65314.1"/>
    <property type="molecule type" value="Genomic_DNA"/>
</dbReference>
<dbReference type="Proteomes" id="UP000657574">
    <property type="component" value="Unassembled WGS sequence"/>
</dbReference>